<reference evidence="2 3" key="1">
    <citation type="journal article" date="2013" name="BMC Genomics">
        <title>Genomics-driven discovery of the pneumocandin biosynthetic gene cluster in the fungus Glarea lozoyensis.</title>
        <authorList>
            <person name="Chen L."/>
            <person name="Yue Q."/>
            <person name="Zhang X."/>
            <person name="Xiang M."/>
            <person name="Wang C."/>
            <person name="Li S."/>
            <person name="Che Y."/>
            <person name="Ortiz-Lopez F.J."/>
            <person name="Bills G.F."/>
            <person name="Liu X."/>
            <person name="An Z."/>
        </authorList>
    </citation>
    <scope>NUCLEOTIDE SEQUENCE [LARGE SCALE GENOMIC DNA]</scope>
    <source>
        <strain evidence="3">ATCC 20868 / MF5171</strain>
    </source>
</reference>
<dbReference type="GeneID" id="19462885"/>
<evidence type="ECO:0000313" key="2">
    <source>
        <dbReference type="EMBL" id="EPE30863.1"/>
    </source>
</evidence>
<evidence type="ECO:0000313" key="3">
    <source>
        <dbReference type="Proteomes" id="UP000016922"/>
    </source>
</evidence>
<organism evidence="2 3">
    <name type="scientific">Glarea lozoyensis (strain ATCC 20868 / MF5171)</name>
    <dbReference type="NCBI Taxonomy" id="1116229"/>
    <lineage>
        <taxon>Eukaryota</taxon>
        <taxon>Fungi</taxon>
        <taxon>Dikarya</taxon>
        <taxon>Ascomycota</taxon>
        <taxon>Pezizomycotina</taxon>
        <taxon>Leotiomycetes</taxon>
        <taxon>Helotiales</taxon>
        <taxon>Helotiaceae</taxon>
        <taxon>Glarea</taxon>
    </lineage>
</organism>
<dbReference type="AlphaFoldDB" id="S3DWW7"/>
<name>S3DWW7_GLAL2</name>
<sequence>MSNRPRSNSRTSSSRRPDDYESSSSSRPQGTRLNRDNVNSSSHPRTQSLSRNNAGTMLARDNYSSSSGQNSSALVQGTRLARDHSIAPQQSSRTDSRTLAPHNQGTQLHRDSSSSSSVPQQGTKLQRDSNIPPTSTRHKTLLKTERDITMASRQLSINKMSPEERKKQETWCREQIDLAGACIAGFGWVRQKHGFRCSGGNHYISDQLLSLGLGWFYQTAGGFHQLIGGLAEQWDAIWSGPYAAQMRGAPFHGFQPLVHESGKVPYGERIPAKNLGVEEFPLGPGLVPNVGQFGGRGRFGGPGGFGTTGGYGALGGSGGGRSGY</sequence>
<dbReference type="HOGENOM" id="CLU_858019_0_0_1"/>
<accession>S3DWW7</accession>
<dbReference type="RefSeq" id="XP_008082274.1">
    <property type="nucleotide sequence ID" value="XM_008084083.1"/>
</dbReference>
<gene>
    <name evidence="2" type="ORF">GLAREA_03830</name>
</gene>
<evidence type="ECO:0000256" key="1">
    <source>
        <dbReference type="SAM" id="MobiDB-lite"/>
    </source>
</evidence>
<keyword evidence="3" id="KW-1185">Reference proteome</keyword>
<dbReference type="EMBL" id="KE145363">
    <property type="protein sequence ID" value="EPE30863.1"/>
    <property type="molecule type" value="Genomic_DNA"/>
</dbReference>
<dbReference type="OrthoDB" id="3443855at2759"/>
<feature type="compositionally biased region" description="Polar residues" evidence="1">
    <location>
        <begin position="22"/>
        <end position="53"/>
    </location>
</feature>
<dbReference type="Proteomes" id="UP000016922">
    <property type="component" value="Unassembled WGS sequence"/>
</dbReference>
<proteinExistence type="predicted"/>
<dbReference type="KEGG" id="glz:GLAREA_03830"/>
<feature type="region of interest" description="Disordered" evidence="1">
    <location>
        <begin position="84"/>
        <end position="141"/>
    </location>
</feature>
<feature type="region of interest" description="Disordered" evidence="1">
    <location>
        <begin position="1"/>
        <end position="53"/>
    </location>
</feature>
<protein>
    <submittedName>
        <fullName evidence="2">Uncharacterized protein</fullName>
    </submittedName>
</protein>
<feature type="compositionally biased region" description="Low complexity" evidence="1">
    <location>
        <begin position="1"/>
        <end position="14"/>
    </location>
</feature>
<feature type="compositionally biased region" description="Polar residues" evidence="1">
    <location>
        <begin position="118"/>
        <end position="135"/>
    </location>
</feature>